<dbReference type="EMBL" id="AGCI01000029">
    <property type="protein sequence ID" value="EHM44418.1"/>
    <property type="molecule type" value="Genomic_DNA"/>
</dbReference>
<dbReference type="InterPro" id="IPR021556">
    <property type="entry name" value="DUF2950"/>
</dbReference>
<dbReference type="HOGENOM" id="CLU_078227_0_0_6"/>
<comment type="caution">
    <text evidence="2">The sequence shown here is derived from an EMBL/GenBank/DDBJ whole genome shotgun (WGS) entry which is preliminary data.</text>
</comment>
<reference evidence="2 3" key="1">
    <citation type="submission" date="2011-08" db="EMBL/GenBank/DDBJ databases">
        <authorList>
            <person name="Weinstock G."/>
            <person name="Sodergren E."/>
            <person name="Clifton S."/>
            <person name="Fulton L."/>
            <person name="Fulton B."/>
            <person name="Courtney L."/>
            <person name="Fronick C."/>
            <person name="Harrison M."/>
            <person name="Strong C."/>
            <person name="Farmer C."/>
            <person name="Delahaunty K."/>
            <person name="Markovic C."/>
            <person name="Hall O."/>
            <person name="Minx P."/>
            <person name="Tomlinson C."/>
            <person name="Mitreva M."/>
            <person name="Hou S."/>
            <person name="Chen J."/>
            <person name="Wollam A."/>
            <person name="Pepin K.H."/>
            <person name="Johnson M."/>
            <person name="Bhonagiri V."/>
            <person name="Zhang X."/>
            <person name="Suruliraj S."/>
            <person name="Warren W."/>
            <person name="Chinwalla A."/>
            <person name="Mardis E.R."/>
            <person name="Wilson R.K."/>
        </authorList>
    </citation>
    <scope>NUCLEOTIDE SEQUENCE [LARGE SCALE GENOMIC DNA]</scope>
    <source>
        <strain evidence="2 3">ATCC 51873</strain>
    </source>
</reference>
<dbReference type="PATRIC" id="fig|1002364.3.peg.1371"/>
<gene>
    <name evidence="2" type="ORF">HMPREF0454_01488</name>
</gene>
<dbReference type="AlphaFoldDB" id="G9Y4K4"/>
<evidence type="ECO:0000313" key="3">
    <source>
        <dbReference type="Proteomes" id="UP000005959"/>
    </source>
</evidence>
<dbReference type="Proteomes" id="UP000005959">
    <property type="component" value="Unassembled WGS sequence"/>
</dbReference>
<feature type="chain" id="PRO_5003528517" description="DUF2950 domain-containing protein" evidence="1">
    <location>
        <begin position="24"/>
        <end position="286"/>
    </location>
</feature>
<feature type="signal peptide" evidence="1">
    <location>
        <begin position="1"/>
        <end position="23"/>
    </location>
</feature>
<protein>
    <recommendedName>
        <fullName evidence="4">DUF2950 domain-containing protein</fullName>
    </recommendedName>
</protein>
<keyword evidence="1" id="KW-0732">Signal</keyword>
<evidence type="ECO:0000313" key="2">
    <source>
        <dbReference type="EMBL" id="EHM44418.1"/>
    </source>
</evidence>
<evidence type="ECO:0000256" key="1">
    <source>
        <dbReference type="SAM" id="SignalP"/>
    </source>
</evidence>
<proteinExistence type="predicted"/>
<sequence length="286" mass="31852">MMSKIRHFLIAASMLALPLSALAQQVFEQPEQAAQALVKAIADNDSDALKNILGDDWRQYLPEDSVDQTAVDRFLRDWQVSHHIEQQGDSAYLNVGDNNWQLPLPMVKIQNGWSFDMQKAADEIETRNIGRNELSAIGAMSAFVDAQKEYWARGMDQYAQKIISSDGKKDGLYWPVKEGEAPSPLGPAFGQDHPGTDYHGYYYRILSAQGASAKGGELSYLDNGKMTKGFAMLAWPVAYGHSGIMSFMVNQDGVVYQRDLGVDSDALARKISLFDPDKNWQVVQSH</sequence>
<name>G9Y4K4_HAFAL</name>
<evidence type="ECO:0008006" key="4">
    <source>
        <dbReference type="Google" id="ProtNLM"/>
    </source>
</evidence>
<accession>G9Y4K4</accession>
<organism evidence="2 3">
    <name type="scientific">Hafnia alvei ATCC 51873</name>
    <dbReference type="NCBI Taxonomy" id="1002364"/>
    <lineage>
        <taxon>Bacteria</taxon>
        <taxon>Pseudomonadati</taxon>
        <taxon>Pseudomonadota</taxon>
        <taxon>Gammaproteobacteria</taxon>
        <taxon>Enterobacterales</taxon>
        <taxon>Hafniaceae</taxon>
        <taxon>Hafnia</taxon>
    </lineage>
</organism>
<dbReference type="Pfam" id="PF11453">
    <property type="entry name" value="DUF2950"/>
    <property type="match status" value="1"/>
</dbReference>